<evidence type="ECO:0000313" key="4">
    <source>
        <dbReference type="Proteomes" id="UP000256862"/>
    </source>
</evidence>
<comment type="caution">
    <text evidence="2">The sequence shown here is derived from an EMBL/GenBank/DDBJ whole genome shotgun (WGS) entry which is preliminary data.</text>
</comment>
<accession>A0A375FT41</accession>
<evidence type="ECO:0000313" key="3">
    <source>
        <dbReference type="EMBL" id="SPC24283.1"/>
    </source>
</evidence>
<reference evidence="2" key="1">
    <citation type="submission" date="2018-01" db="EMBL/GenBank/DDBJ databases">
        <authorList>
            <person name="Clerissi C."/>
        </authorList>
    </citation>
    <scope>NUCLEOTIDE SEQUENCE</scope>
    <source>
        <strain evidence="2">Cupriavidus oxalaticus LMG 2235</strain>
    </source>
</reference>
<feature type="region of interest" description="Disordered" evidence="1">
    <location>
        <begin position="85"/>
        <end position="112"/>
    </location>
</feature>
<evidence type="ECO:0000256" key="1">
    <source>
        <dbReference type="SAM" id="MobiDB-lite"/>
    </source>
</evidence>
<evidence type="ECO:0000313" key="2">
    <source>
        <dbReference type="EMBL" id="SPC08289.1"/>
    </source>
</evidence>
<dbReference type="AlphaFoldDB" id="A0A375FT41"/>
<dbReference type="EMBL" id="OGUS01000143">
    <property type="protein sequence ID" value="SPC24283.1"/>
    <property type="molecule type" value="Genomic_DNA"/>
</dbReference>
<proteinExistence type="predicted"/>
<sequence>MSKVAYSSVDARQALRQERAIEESRKRVRAQIARIRHIRAEGGSPDIAYRVLRYLRHSVRQLRENRDLLARALGADGHDRVQLAHEISGTAHRRPRGVPTSRSQMRPPEVVV</sequence>
<reference evidence="4" key="2">
    <citation type="submission" date="2018-01" db="EMBL/GenBank/DDBJ databases">
        <authorList>
            <person name="Gaut B.S."/>
            <person name="Morton B.R."/>
            <person name="Clegg M.T."/>
            <person name="Duvall M.R."/>
        </authorList>
    </citation>
    <scope>NUCLEOTIDE SEQUENCE [LARGE SCALE GENOMIC DNA]</scope>
</reference>
<protein>
    <submittedName>
        <fullName evidence="2">Uncharacterized protein</fullName>
    </submittedName>
</protein>
<dbReference type="Proteomes" id="UP000256862">
    <property type="component" value="Plasmid CO2235_mp"/>
</dbReference>
<organism evidence="2 4">
    <name type="scientific">Cupriavidus oxalaticus</name>
    <dbReference type="NCBI Taxonomy" id="96344"/>
    <lineage>
        <taxon>Bacteria</taxon>
        <taxon>Pseudomonadati</taxon>
        <taxon>Pseudomonadota</taxon>
        <taxon>Betaproteobacteria</taxon>
        <taxon>Burkholderiales</taxon>
        <taxon>Burkholderiaceae</taxon>
        <taxon>Cupriavidus</taxon>
    </lineage>
</organism>
<gene>
    <name evidence="3" type="ORF">CO2235_MP80163</name>
    <name evidence="2" type="ORF">CO2235_U840030</name>
</gene>
<dbReference type="EMBL" id="OGUS01000092">
    <property type="protein sequence ID" value="SPC08289.1"/>
    <property type="molecule type" value="Genomic_DNA"/>
</dbReference>
<name>A0A375FT41_9BURK</name>